<evidence type="ECO:0000256" key="4">
    <source>
        <dbReference type="ARBA" id="ARBA00022475"/>
    </source>
</evidence>
<evidence type="ECO:0000256" key="13">
    <source>
        <dbReference type="SAM" id="Phobius"/>
    </source>
</evidence>
<feature type="transmembrane region" description="Helical" evidence="13">
    <location>
        <begin position="379"/>
        <end position="404"/>
    </location>
</feature>
<evidence type="ECO:0000256" key="1">
    <source>
        <dbReference type="ARBA" id="ARBA00004651"/>
    </source>
</evidence>
<gene>
    <name evidence="16" type="primary">AVEN_154600_1</name>
    <name evidence="16" type="ORF">TNIN_461871</name>
</gene>
<dbReference type="GO" id="GO:0005886">
    <property type="term" value="C:plasma membrane"/>
    <property type="evidence" value="ECO:0007669"/>
    <property type="project" value="UniProtKB-SubCell"/>
</dbReference>
<reference evidence="16" key="1">
    <citation type="submission" date="2020-08" db="EMBL/GenBank/DDBJ databases">
        <title>Multicomponent nature underlies the extraordinary mechanical properties of spider dragline silk.</title>
        <authorList>
            <person name="Kono N."/>
            <person name="Nakamura H."/>
            <person name="Mori M."/>
            <person name="Yoshida Y."/>
            <person name="Ohtoshi R."/>
            <person name="Malay A.D."/>
            <person name="Moran D.A.P."/>
            <person name="Tomita M."/>
            <person name="Numata K."/>
            <person name="Arakawa K."/>
        </authorList>
    </citation>
    <scope>NUCLEOTIDE SEQUENCE</scope>
</reference>
<evidence type="ECO:0000256" key="8">
    <source>
        <dbReference type="ARBA" id="ARBA00023136"/>
    </source>
</evidence>
<evidence type="ECO:0000256" key="11">
    <source>
        <dbReference type="ARBA" id="ARBA00023286"/>
    </source>
</evidence>
<keyword evidence="4" id="KW-1003">Cell membrane</keyword>
<feature type="transmembrane region" description="Helical" evidence="13">
    <location>
        <begin position="186"/>
        <end position="210"/>
    </location>
</feature>
<dbReference type="PANTHER" id="PTHR42643">
    <property type="entry name" value="IONOTROPIC RECEPTOR 20A-RELATED"/>
    <property type="match status" value="1"/>
</dbReference>
<keyword evidence="8 13" id="KW-0472">Membrane</keyword>
<evidence type="ECO:0000256" key="7">
    <source>
        <dbReference type="ARBA" id="ARBA00023065"/>
    </source>
</evidence>
<dbReference type="InterPro" id="IPR052192">
    <property type="entry name" value="Insect_Ionotropic_Sensory_Rcpt"/>
</dbReference>
<dbReference type="OrthoDB" id="6117597at2759"/>
<feature type="domain" description="Ionotropic glutamate receptor C-terminal" evidence="14">
    <location>
        <begin position="6"/>
        <end position="271"/>
    </location>
</feature>
<dbReference type="Proteomes" id="UP000886998">
    <property type="component" value="Unassembled WGS sequence"/>
</dbReference>
<evidence type="ECO:0000256" key="6">
    <source>
        <dbReference type="ARBA" id="ARBA00022989"/>
    </source>
</evidence>
<dbReference type="Gene3D" id="1.10.287.70">
    <property type="match status" value="1"/>
</dbReference>
<evidence type="ECO:0000256" key="9">
    <source>
        <dbReference type="ARBA" id="ARBA00023170"/>
    </source>
</evidence>
<feature type="domain" description="Ionotropic glutamate receptor L-glutamate and glycine-binding" evidence="15">
    <location>
        <begin position="15"/>
        <end position="79"/>
    </location>
</feature>
<evidence type="ECO:0000256" key="5">
    <source>
        <dbReference type="ARBA" id="ARBA00022692"/>
    </source>
</evidence>
<dbReference type="GO" id="GO:0050906">
    <property type="term" value="P:detection of stimulus involved in sensory perception"/>
    <property type="evidence" value="ECO:0007669"/>
    <property type="project" value="UniProtKB-ARBA"/>
</dbReference>
<evidence type="ECO:0000313" key="17">
    <source>
        <dbReference type="Proteomes" id="UP000886998"/>
    </source>
</evidence>
<evidence type="ECO:0000256" key="12">
    <source>
        <dbReference type="ARBA" id="ARBA00023303"/>
    </source>
</evidence>
<comment type="caution">
    <text evidence="16">The sequence shown here is derived from an EMBL/GenBank/DDBJ whole genome shotgun (WGS) entry which is preliminary data.</text>
</comment>
<dbReference type="InterPro" id="IPR001320">
    <property type="entry name" value="Iontro_rcpt_C"/>
</dbReference>
<dbReference type="InterPro" id="IPR019594">
    <property type="entry name" value="Glu/Gly-bd"/>
</dbReference>
<dbReference type="PANTHER" id="PTHR42643:SF24">
    <property type="entry name" value="IONOTROPIC RECEPTOR 60A"/>
    <property type="match status" value="1"/>
</dbReference>
<evidence type="ECO:0000313" key="16">
    <source>
        <dbReference type="EMBL" id="GFS32648.1"/>
    </source>
</evidence>
<evidence type="ECO:0000256" key="2">
    <source>
        <dbReference type="ARBA" id="ARBA00008685"/>
    </source>
</evidence>
<dbReference type="Pfam" id="PF10613">
    <property type="entry name" value="Lig_chan-Glu_bd"/>
    <property type="match status" value="1"/>
</dbReference>
<comment type="subcellular location">
    <subcellularLocation>
        <location evidence="1">Cell membrane</location>
        <topology evidence="1">Multi-pass membrane protein</topology>
    </subcellularLocation>
</comment>
<protein>
    <submittedName>
        <fullName evidence="16">Lig_chan-Glu_bd domain-containing protein</fullName>
    </submittedName>
</protein>
<evidence type="ECO:0000256" key="10">
    <source>
        <dbReference type="ARBA" id="ARBA00023180"/>
    </source>
</evidence>
<dbReference type="EMBL" id="BMAV01024366">
    <property type="protein sequence ID" value="GFS32648.1"/>
    <property type="molecule type" value="Genomic_DNA"/>
</dbReference>
<keyword evidence="12" id="KW-0407">Ion channel</keyword>
<keyword evidence="10" id="KW-0325">Glycoprotein</keyword>
<dbReference type="SUPFAM" id="SSF53850">
    <property type="entry name" value="Periplasmic binding protein-like II"/>
    <property type="match status" value="1"/>
</dbReference>
<evidence type="ECO:0000256" key="3">
    <source>
        <dbReference type="ARBA" id="ARBA00022448"/>
    </source>
</evidence>
<comment type="similarity">
    <text evidence="2">Belongs to the glutamate-gated ion channel (TC 1.A.10.1) family.</text>
</comment>
<proteinExistence type="inferred from homology"/>
<dbReference type="Gene3D" id="3.40.190.10">
    <property type="entry name" value="Periplasmic binding protein-like II"/>
    <property type="match status" value="1"/>
</dbReference>
<accession>A0A8X6I6V4</accession>
<dbReference type="SMART" id="SM00079">
    <property type="entry name" value="PBPe"/>
    <property type="match status" value="1"/>
</dbReference>
<keyword evidence="17" id="KW-1185">Reference proteome</keyword>
<keyword evidence="11" id="KW-1071">Ligand-gated ion channel</keyword>
<dbReference type="AlphaFoldDB" id="A0A8X6I6V4"/>
<dbReference type="SMART" id="SM00918">
    <property type="entry name" value="Lig_chan-Glu_bd"/>
    <property type="match status" value="1"/>
</dbReference>
<keyword evidence="3" id="KW-0813">Transport</keyword>
<keyword evidence="6 13" id="KW-1133">Transmembrane helix</keyword>
<dbReference type="Pfam" id="PF00060">
    <property type="entry name" value="Lig_chan"/>
    <property type="match status" value="1"/>
</dbReference>
<name>A0A8X6I6V4_9ARAC</name>
<sequence>MKFPSTVKVACVPVPHIFEITNETSITGRLPLSGFEGKMLNTLSDVLGFNYEYLYPSDGEIGDIDENGNWTGVMGLLQRNEADLGVSSLGMIQQRMKDVDFTNSYMTNKIQFLVEKPDALPAIWAFVYPFDTFLWIAVLITIIVIPTIFTYLLKFENSFIELFIHLFGMLLRQSPNLGQSSLKSNFILTTWGIFALIISASYSACLLSFLSIPLQSKPIRTFVDLAKAVEKGTHRCSMLHGVPMIFLLTNNKNENLIKLGEAVKSNKWWYNIPDIMNPKLVVGRTAVIGIEINLQFLHGKLPPKTYDFSEDSLLSLKFGIAIRRGFCCRAALNTVISRMLSAGLIEKYQKDEWLKIRIAATKKFPVNKPNIHQLLIKDLYGIFVMLLTGYFLSFLVFLTEVYYFRIKI</sequence>
<feature type="transmembrane region" description="Helical" evidence="13">
    <location>
        <begin position="133"/>
        <end position="152"/>
    </location>
</feature>
<keyword evidence="5 13" id="KW-0812">Transmembrane</keyword>
<evidence type="ECO:0000259" key="15">
    <source>
        <dbReference type="SMART" id="SM00918"/>
    </source>
</evidence>
<evidence type="ECO:0000259" key="14">
    <source>
        <dbReference type="SMART" id="SM00079"/>
    </source>
</evidence>
<keyword evidence="7" id="KW-0406">Ion transport</keyword>
<dbReference type="GO" id="GO:0015276">
    <property type="term" value="F:ligand-gated monoatomic ion channel activity"/>
    <property type="evidence" value="ECO:0007669"/>
    <property type="project" value="InterPro"/>
</dbReference>
<keyword evidence="9" id="KW-0675">Receptor</keyword>
<organism evidence="16 17">
    <name type="scientific">Trichonephila inaurata madagascariensis</name>
    <dbReference type="NCBI Taxonomy" id="2747483"/>
    <lineage>
        <taxon>Eukaryota</taxon>
        <taxon>Metazoa</taxon>
        <taxon>Ecdysozoa</taxon>
        <taxon>Arthropoda</taxon>
        <taxon>Chelicerata</taxon>
        <taxon>Arachnida</taxon>
        <taxon>Araneae</taxon>
        <taxon>Araneomorphae</taxon>
        <taxon>Entelegynae</taxon>
        <taxon>Araneoidea</taxon>
        <taxon>Nephilidae</taxon>
        <taxon>Trichonephila</taxon>
        <taxon>Trichonephila inaurata</taxon>
    </lineage>
</organism>